<accession>A0A2K0U771</accession>
<dbReference type="EMBL" id="MTYI01000074">
    <property type="protein sequence ID" value="PNP53636.1"/>
    <property type="molecule type" value="Genomic_DNA"/>
</dbReference>
<name>A0A2K0U771_TRIHA</name>
<evidence type="ECO:0000313" key="3">
    <source>
        <dbReference type="Proteomes" id="UP000236290"/>
    </source>
</evidence>
<dbReference type="Proteomes" id="UP000236290">
    <property type="component" value="Unassembled WGS sequence"/>
</dbReference>
<reference evidence="2 3" key="1">
    <citation type="submission" date="2017-02" db="EMBL/GenBank/DDBJ databases">
        <title>Genomes of Trichoderma spp. with biocontrol activity.</title>
        <authorList>
            <person name="Gardiner D."/>
            <person name="Kazan K."/>
            <person name="Vos C."/>
            <person name="Harvey P."/>
        </authorList>
    </citation>
    <scope>NUCLEOTIDE SEQUENCE [LARGE SCALE GENOMIC DNA]</scope>
    <source>
        <strain evidence="2 3">Tr1</strain>
    </source>
</reference>
<dbReference type="AlphaFoldDB" id="A0A2K0U771"/>
<protein>
    <submittedName>
        <fullName evidence="2">Uncharacterized protein</fullName>
    </submittedName>
</protein>
<proteinExistence type="predicted"/>
<organism evidence="2 3">
    <name type="scientific">Trichoderma harzianum</name>
    <name type="common">Hypocrea lixii</name>
    <dbReference type="NCBI Taxonomy" id="5544"/>
    <lineage>
        <taxon>Eukaryota</taxon>
        <taxon>Fungi</taxon>
        <taxon>Dikarya</taxon>
        <taxon>Ascomycota</taxon>
        <taxon>Pezizomycotina</taxon>
        <taxon>Sordariomycetes</taxon>
        <taxon>Hypocreomycetidae</taxon>
        <taxon>Hypocreales</taxon>
        <taxon>Hypocreaceae</taxon>
        <taxon>Trichoderma</taxon>
    </lineage>
</organism>
<feature type="region of interest" description="Disordered" evidence="1">
    <location>
        <begin position="1"/>
        <end position="75"/>
    </location>
</feature>
<sequence>MSTAIAMAPSPAPHERSTFATERSAHSTSTSPPARNAVPSQPRSQLPGATAVAQPSGSGSPKSDHATTSKSSPNA</sequence>
<evidence type="ECO:0000256" key="1">
    <source>
        <dbReference type="SAM" id="MobiDB-lite"/>
    </source>
</evidence>
<evidence type="ECO:0000313" key="2">
    <source>
        <dbReference type="EMBL" id="PNP53636.1"/>
    </source>
</evidence>
<gene>
    <name evidence="2" type="ORF">THARTR1_05760</name>
</gene>
<comment type="caution">
    <text evidence="2">The sequence shown here is derived from an EMBL/GenBank/DDBJ whole genome shotgun (WGS) entry which is preliminary data.</text>
</comment>
<feature type="compositionally biased region" description="Polar residues" evidence="1">
    <location>
        <begin position="18"/>
        <end position="44"/>
    </location>
</feature>